<dbReference type="Proteomes" id="UP001304243">
    <property type="component" value="Unassembled WGS sequence"/>
</dbReference>
<dbReference type="AlphaFoldDB" id="A0AAN7HLE3"/>
<gene>
    <name evidence="2" type="ORF">ATC70_003517</name>
</gene>
<dbReference type="PANTHER" id="PTHR31635:SF196">
    <property type="entry name" value="REVERSE TRANSCRIPTASE DOMAIN-CONTAINING PROTEIN-RELATED"/>
    <property type="match status" value="1"/>
</dbReference>
<dbReference type="InterPro" id="IPR000477">
    <property type="entry name" value="RT_dom"/>
</dbReference>
<dbReference type="RefSeq" id="XP_064679475.1">
    <property type="nucleotide sequence ID" value="XM_064822875.1"/>
</dbReference>
<dbReference type="PROSITE" id="PS50878">
    <property type="entry name" value="RT_POL"/>
    <property type="match status" value="1"/>
</dbReference>
<proteinExistence type="predicted"/>
<dbReference type="InterPro" id="IPR043502">
    <property type="entry name" value="DNA/RNA_pol_sf"/>
</dbReference>
<reference evidence="2 3" key="1">
    <citation type="submission" date="2022-11" db="EMBL/GenBank/DDBJ databases">
        <title>Mucor velutinosus strain NIH1002 WGS.</title>
        <authorList>
            <person name="Subramanian P."/>
            <person name="Mullikin J.C."/>
            <person name="Segre J.A."/>
            <person name="Zelazny A.M."/>
        </authorList>
    </citation>
    <scope>NUCLEOTIDE SEQUENCE [LARGE SCALE GENOMIC DNA]</scope>
    <source>
        <strain evidence="2 3">NIH1002</strain>
    </source>
</reference>
<name>A0AAN7HLE3_9FUNG</name>
<dbReference type="EMBL" id="JASEJX010000021">
    <property type="protein sequence ID" value="KAK4512809.1"/>
    <property type="molecule type" value="Genomic_DNA"/>
</dbReference>
<dbReference type="PANTHER" id="PTHR31635">
    <property type="entry name" value="REVERSE TRANSCRIPTASE DOMAIN-CONTAINING PROTEIN-RELATED"/>
    <property type="match status" value="1"/>
</dbReference>
<sequence>MPGRSIGNNGMILNNTRLIAAETSSNCIALLLDQEKTYDRIHPDYLLAVMHRFNLPTNIIHSLITLLFSTQIHININGHISTSSITQQRGIRQGDPISPLLFNIAFDPFLRSIQQDPQFTGFNLHTEAPPPANHTTSDDISVPMQQLFPDIDDLAVSPDTPASPVSPSSIPLAVKTLAYADDTLVYLHDTQDFHRLQTAITMYMKASNAFLNYHKTVATSLSGKPSATWQALLTTYGTTAQLMLPKDEKCSHMGTSVFLKINHKSADVLIRTFIFLYEHIHILI</sequence>
<protein>
    <recommendedName>
        <fullName evidence="1">Reverse transcriptase domain-containing protein</fullName>
    </recommendedName>
</protein>
<comment type="caution">
    <text evidence="2">The sequence shown here is derived from an EMBL/GenBank/DDBJ whole genome shotgun (WGS) entry which is preliminary data.</text>
</comment>
<dbReference type="SUPFAM" id="SSF56672">
    <property type="entry name" value="DNA/RNA polymerases"/>
    <property type="match status" value="1"/>
</dbReference>
<evidence type="ECO:0000313" key="3">
    <source>
        <dbReference type="Proteomes" id="UP001304243"/>
    </source>
</evidence>
<dbReference type="Pfam" id="PF00078">
    <property type="entry name" value="RVT_1"/>
    <property type="match status" value="1"/>
</dbReference>
<organism evidence="2 3">
    <name type="scientific">Mucor velutinosus</name>
    <dbReference type="NCBI Taxonomy" id="708070"/>
    <lineage>
        <taxon>Eukaryota</taxon>
        <taxon>Fungi</taxon>
        <taxon>Fungi incertae sedis</taxon>
        <taxon>Mucoromycota</taxon>
        <taxon>Mucoromycotina</taxon>
        <taxon>Mucoromycetes</taxon>
        <taxon>Mucorales</taxon>
        <taxon>Mucorineae</taxon>
        <taxon>Mucoraceae</taxon>
        <taxon>Mucor</taxon>
    </lineage>
</organism>
<evidence type="ECO:0000313" key="2">
    <source>
        <dbReference type="EMBL" id="KAK4512809.1"/>
    </source>
</evidence>
<evidence type="ECO:0000259" key="1">
    <source>
        <dbReference type="PROSITE" id="PS50878"/>
    </source>
</evidence>
<keyword evidence="3" id="KW-1185">Reference proteome</keyword>
<dbReference type="GeneID" id="89947219"/>
<feature type="domain" description="Reverse transcriptase" evidence="1">
    <location>
        <begin position="1"/>
        <end position="234"/>
    </location>
</feature>
<accession>A0AAN7HLE3</accession>